<dbReference type="KEGG" id="ome:OLMES_3768"/>
<evidence type="ECO:0000313" key="3">
    <source>
        <dbReference type="EMBL" id="ARU57789.1"/>
    </source>
</evidence>
<dbReference type="AlphaFoldDB" id="A0A1Y0ICC6"/>
<dbReference type="OrthoDB" id="8480037at2"/>
<comment type="similarity">
    <text evidence="1">Belongs to the thioesterase family.</text>
</comment>
<proteinExistence type="inferred from homology"/>
<keyword evidence="3" id="KW-0378">Hydrolase</keyword>
<dbReference type="PANTHER" id="PTHR11487">
    <property type="entry name" value="THIOESTERASE"/>
    <property type="match status" value="1"/>
</dbReference>
<accession>A0A1Y0ICC6</accession>
<reference evidence="3 4" key="1">
    <citation type="submission" date="2017-05" db="EMBL/GenBank/DDBJ databases">
        <title>Genomic insights into alkan degradation activity of Oleiphilus messinensis.</title>
        <authorList>
            <person name="Kozyavkin S.A."/>
            <person name="Slesarev A.I."/>
            <person name="Golyshin P.N."/>
            <person name="Korzhenkov A."/>
            <person name="Golyshina O.N."/>
            <person name="Toshchakov S.V."/>
        </authorList>
    </citation>
    <scope>NUCLEOTIDE SEQUENCE [LARGE SCALE GENOMIC DNA]</scope>
    <source>
        <strain evidence="3 4">ME102</strain>
    </source>
</reference>
<feature type="domain" description="Thioesterase" evidence="2">
    <location>
        <begin position="20"/>
        <end position="252"/>
    </location>
</feature>
<dbReference type="RefSeq" id="WP_087462646.1">
    <property type="nucleotide sequence ID" value="NZ_CP021425.1"/>
</dbReference>
<organism evidence="3 4">
    <name type="scientific">Oleiphilus messinensis</name>
    <dbReference type="NCBI Taxonomy" id="141451"/>
    <lineage>
        <taxon>Bacteria</taxon>
        <taxon>Pseudomonadati</taxon>
        <taxon>Pseudomonadota</taxon>
        <taxon>Gammaproteobacteria</taxon>
        <taxon>Oceanospirillales</taxon>
        <taxon>Oleiphilaceae</taxon>
        <taxon>Oleiphilus</taxon>
    </lineage>
</organism>
<dbReference type="Pfam" id="PF00975">
    <property type="entry name" value="Thioesterase"/>
    <property type="match status" value="1"/>
</dbReference>
<gene>
    <name evidence="3" type="ORF">OLMES_3768</name>
</gene>
<dbReference type="GO" id="GO:0008610">
    <property type="term" value="P:lipid biosynthetic process"/>
    <property type="evidence" value="ECO:0007669"/>
    <property type="project" value="TreeGrafter"/>
</dbReference>
<keyword evidence="4" id="KW-1185">Reference proteome</keyword>
<dbReference type="InterPro" id="IPR029058">
    <property type="entry name" value="AB_hydrolase_fold"/>
</dbReference>
<dbReference type="Proteomes" id="UP000196027">
    <property type="component" value="Chromosome"/>
</dbReference>
<evidence type="ECO:0000256" key="1">
    <source>
        <dbReference type="ARBA" id="ARBA00007169"/>
    </source>
</evidence>
<dbReference type="Gene3D" id="3.40.50.1820">
    <property type="entry name" value="alpha/beta hydrolase"/>
    <property type="match status" value="1"/>
</dbReference>
<evidence type="ECO:0000313" key="4">
    <source>
        <dbReference type="Proteomes" id="UP000196027"/>
    </source>
</evidence>
<evidence type="ECO:0000259" key="2">
    <source>
        <dbReference type="Pfam" id="PF00975"/>
    </source>
</evidence>
<dbReference type="PANTHER" id="PTHR11487:SF0">
    <property type="entry name" value="S-ACYL FATTY ACID SYNTHASE THIOESTERASE, MEDIUM CHAIN"/>
    <property type="match status" value="1"/>
</dbReference>
<dbReference type="SUPFAM" id="SSF53474">
    <property type="entry name" value="alpha/beta-Hydrolases"/>
    <property type="match status" value="1"/>
</dbReference>
<sequence length="283" mass="31984">MTHSPWLIPPTSELATDRPALICIPFSGGSAQYFHTWRKDLEHAIDLRAVQLPGRAERFQEATIENMESLIPPLAEAIHGTISNDNTGTNHKPRTQPFSLFGHSLGSLIAFELCHYLNEHYGISPEHLFVSGHSAPHCEWPETRRRPRILSSLPEAAFIEQLIRLGGTPQELLRDRELLAFFLPTLRADFGLLESYKFQSREPLDIPVTALGGLSDLNDVPQTQVRAWAELTLADFHCFMLEGDHFFINNQKLKVQEILLTTLTSNHKKRQATGATRFTEQTT</sequence>
<dbReference type="EMBL" id="CP021425">
    <property type="protein sequence ID" value="ARU57789.1"/>
    <property type="molecule type" value="Genomic_DNA"/>
</dbReference>
<dbReference type="InterPro" id="IPR012223">
    <property type="entry name" value="TEII"/>
</dbReference>
<dbReference type="InterPro" id="IPR001031">
    <property type="entry name" value="Thioesterase"/>
</dbReference>
<protein>
    <submittedName>
        <fullName evidence="3">Oleoyl-(Acyl-carrier-protein) hydrolase</fullName>
    </submittedName>
</protein>
<name>A0A1Y0ICC6_9GAMM</name>
<dbReference type="GO" id="GO:0016787">
    <property type="term" value="F:hydrolase activity"/>
    <property type="evidence" value="ECO:0007669"/>
    <property type="project" value="UniProtKB-KW"/>
</dbReference>